<comment type="caution">
    <text evidence="2">The sequence shown here is derived from an EMBL/GenBank/DDBJ whole genome shotgun (WGS) entry which is preliminary data.</text>
</comment>
<evidence type="ECO:0000313" key="2">
    <source>
        <dbReference type="EMBL" id="OYR09221.1"/>
    </source>
</evidence>
<keyword evidence="3" id="KW-1185">Reference proteome</keyword>
<gene>
    <name evidence="2" type="ORF">CEV33_2950</name>
</gene>
<protein>
    <recommendedName>
        <fullName evidence="1">DUF7424 domain-containing protein</fullName>
    </recommendedName>
</protein>
<feature type="domain" description="DUF7424" evidence="1">
    <location>
        <begin position="20"/>
        <end position="230"/>
    </location>
</feature>
<organism evidence="2 3">
    <name type="scientific">Brucella grignonensis</name>
    <dbReference type="NCBI Taxonomy" id="94627"/>
    <lineage>
        <taxon>Bacteria</taxon>
        <taxon>Pseudomonadati</taxon>
        <taxon>Pseudomonadota</taxon>
        <taxon>Alphaproteobacteria</taxon>
        <taxon>Hyphomicrobiales</taxon>
        <taxon>Brucellaceae</taxon>
        <taxon>Brucella/Ochrobactrum group</taxon>
        <taxon>Brucella</taxon>
    </lineage>
</organism>
<accession>A0A256F471</accession>
<dbReference type="Pfam" id="PF24199">
    <property type="entry name" value="DUF7424"/>
    <property type="match status" value="1"/>
</dbReference>
<evidence type="ECO:0000259" key="1">
    <source>
        <dbReference type="Pfam" id="PF24199"/>
    </source>
</evidence>
<reference evidence="2 3" key="1">
    <citation type="submission" date="2017-07" db="EMBL/GenBank/DDBJ databases">
        <title>Phylogenetic study on the rhizospheric bacterium Ochrobactrum sp. A44.</title>
        <authorList>
            <person name="Krzyzanowska D.M."/>
            <person name="Ossowicki A."/>
            <person name="Rajewska M."/>
            <person name="Maciag T."/>
            <person name="Kaczynski Z."/>
            <person name="Czerwicka M."/>
            <person name="Jafra S."/>
        </authorList>
    </citation>
    <scope>NUCLEOTIDE SEQUENCE [LARGE SCALE GENOMIC DNA]</scope>
    <source>
        <strain evidence="2 3">OgA9a</strain>
    </source>
</reference>
<dbReference type="InterPro" id="IPR055847">
    <property type="entry name" value="DUF7424"/>
</dbReference>
<sequence>MLKKIAGFCLASMALIGCDQNVSTTLYVLDVEEMLAKSEPSQISVDISIEVLESGLAQRCSKPEGQELVEAVASVFEKASLVACEKVSGSLNDRMTIKATTLLFYAKPEEPMKSNYLLAFEAFRLENGTSSVAVTFNAEKYEDIQKRIRRVNTMASIKLSDASISVVVNNDLREPAPVIFSRGVFVDGKPADQPLQLQLNPRQEATVKLGDVKLAYLAQSGSALIFGLEQPQQQSPSN</sequence>
<dbReference type="AlphaFoldDB" id="A0A256F471"/>
<evidence type="ECO:0000313" key="3">
    <source>
        <dbReference type="Proteomes" id="UP000216478"/>
    </source>
</evidence>
<dbReference type="EMBL" id="NNRL01000164">
    <property type="protein sequence ID" value="OYR09221.1"/>
    <property type="molecule type" value="Genomic_DNA"/>
</dbReference>
<dbReference type="Proteomes" id="UP000216478">
    <property type="component" value="Unassembled WGS sequence"/>
</dbReference>
<dbReference type="PROSITE" id="PS51257">
    <property type="entry name" value="PROKAR_LIPOPROTEIN"/>
    <property type="match status" value="1"/>
</dbReference>
<name>A0A256F471_9HYPH</name>
<proteinExistence type="predicted"/>